<sequence>MEMSTPAPRRSKWNPDNKGGDIDYSQSTPLNGGSRPFPCFGYPKGLSSGTYRAGQAIPVQIVGGATHGGGHCQFSISYDGQNFVALQNVYGNCPSEARNFDIVLPEDAPAGDAVFAWTWINRNGGREFYMNCADIRIVGPPNGVISGHEILLGNFPVEGKLHRTFPEGFSSDYGINYFSETPIITITPGGLRSLVPQGSSSNLSTNQTQTRSSRN</sequence>
<protein>
    <submittedName>
        <fullName evidence="1">Uncharacterized protein</fullName>
    </submittedName>
</protein>
<gene>
    <name evidence="1" type="ORF">DSO57_1029651</name>
</gene>
<proteinExistence type="predicted"/>
<reference evidence="1" key="1">
    <citation type="submission" date="2022-04" db="EMBL/GenBank/DDBJ databases">
        <title>Genome of the entomopathogenic fungus Entomophthora muscae.</title>
        <authorList>
            <person name="Elya C."/>
            <person name="Lovett B.R."/>
            <person name="Lee E."/>
            <person name="Macias A.M."/>
            <person name="Hajek A.E."/>
            <person name="De Bivort B.L."/>
            <person name="Kasson M.T."/>
            <person name="De Fine Licht H.H."/>
            <person name="Stajich J.E."/>
        </authorList>
    </citation>
    <scope>NUCLEOTIDE SEQUENCE</scope>
    <source>
        <strain evidence="1">Berkeley</strain>
    </source>
</reference>
<accession>A0ACC2RS73</accession>
<dbReference type="EMBL" id="QTSX02006587">
    <property type="protein sequence ID" value="KAJ9052883.1"/>
    <property type="molecule type" value="Genomic_DNA"/>
</dbReference>
<dbReference type="Proteomes" id="UP001165960">
    <property type="component" value="Unassembled WGS sequence"/>
</dbReference>
<evidence type="ECO:0000313" key="1">
    <source>
        <dbReference type="EMBL" id="KAJ9052883.1"/>
    </source>
</evidence>
<comment type="caution">
    <text evidence="1">The sequence shown here is derived from an EMBL/GenBank/DDBJ whole genome shotgun (WGS) entry which is preliminary data.</text>
</comment>
<keyword evidence="2" id="KW-1185">Reference proteome</keyword>
<organism evidence="1 2">
    <name type="scientific">Entomophthora muscae</name>
    <dbReference type="NCBI Taxonomy" id="34485"/>
    <lineage>
        <taxon>Eukaryota</taxon>
        <taxon>Fungi</taxon>
        <taxon>Fungi incertae sedis</taxon>
        <taxon>Zoopagomycota</taxon>
        <taxon>Entomophthoromycotina</taxon>
        <taxon>Entomophthoromycetes</taxon>
        <taxon>Entomophthorales</taxon>
        <taxon>Entomophthoraceae</taxon>
        <taxon>Entomophthora</taxon>
    </lineage>
</organism>
<evidence type="ECO:0000313" key="2">
    <source>
        <dbReference type="Proteomes" id="UP001165960"/>
    </source>
</evidence>
<name>A0ACC2RS73_9FUNG</name>